<dbReference type="Proteomes" id="UP000321721">
    <property type="component" value="Unassembled WGS sequence"/>
</dbReference>
<dbReference type="NCBIfam" id="TIGR00200">
    <property type="entry name" value="cinA_nterm"/>
    <property type="match status" value="1"/>
</dbReference>
<dbReference type="InterPro" id="IPR036653">
    <property type="entry name" value="CinA-like_C"/>
</dbReference>
<dbReference type="PIRSF" id="PIRSF006728">
    <property type="entry name" value="CinA"/>
    <property type="match status" value="1"/>
</dbReference>
<evidence type="ECO:0000259" key="2">
    <source>
        <dbReference type="SMART" id="SM00852"/>
    </source>
</evidence>
<sequence>MLDIISIGDELLIGQTLNTNAHWIAKEMDALGFRVREHISISDAKEHIVYTLDNSLLKADVVLITGGLGPTNDDLTLPVLNEYFGGELVVNQDVYNDIEQLITSRGFEMNDNNKQQALVSSKCKVIRNKKGTAPGLWFEKDNKVVVAMPGVPYEMKGMVETIISWIKQKYTFPEIVHQMVLTKGLPESKLAEILTDWESNLPSTIKLAYLPSPGRVKLRLTSIGQNRAEVQQLIDEQVALLTNIIPDNIYSVDNKNLEEIIGDLLRHNKQTMATAESCTGGYIAHLITSISGSSDYFKGAIVSYANEVKINELRVNSTDIDNYGAVSEQVVVQMAKGVLTKLNVDYAIATSGIAGPTGGTTEKPVGTVWIAVANKNEVMAKKYLFGTDRQVNIERAAFAGLSMLYDLLND</sequence>
<keyword evidence="4" id="KW-1185">Reference proteome</keyword>
<dbReference type="NCBIfam" id="TIGR00199">
    <property type="entry name" value="PncC_domain"/>
    <property type="match status" value="1"/>
</dbReference>
<dbReference type="SMART" id="SM00852">
    <property type="entry name" value="MoCF_biosynth"/>
    <property type="match status" value="1"/>
</dbReference>
<dbReference type="PANTHER" id="PTHR13939:SF0">
    <property type="entry name" value="NMN AMIDOHYDROLASE-LIKE PROTEIN YFAY"/>
    <property type="match status" value="1"/>
</dbReference>
<dbReference type="SUPFAM" id="SSF53218">
    <property type="entry name" value="Molybdenum cofactor biosynthesis proteins"/>
    <property type="match status" value="1"/>
</dbReference>
<comment type="similarity">
    <text evidence="1">Belongs to the CinA family.</text>
</comment>
<dbReference type="InterPro" id="IPR001453">
    <property type="entry name" value="MoaB/Mog_dom"/>
</dbReference>
<dbReference type="InterPro" id="IPR041424">
    <property type="entry name" value="CinA_KH"/>
</dbReference>
<organism evidence="3 4">
    <name type="scientific">Vicingus serpentipes</name>
    <dbReference type="NCBI Taxonomy" id="1926625"/>
    <lineage>
        <taxon>Bacteria</taxon>
        <taxon>Pseudomonadati</taxon>
        <taxon>Bacteroidota</taxon>
        <taxon>Flavobacteriia</taxon>
        <taxon>Flavobacteriales</taxon>
        <taxon>Vicingaceae</taxon>
        <taxon>Vicingus</taxon>
    </lineage>
</organism>
<dbReference type="AlphaFoldDB" id="A0A5C6RXX4"/>
<comment type="caution">
    <text evidence="3">The sequence shown here is derived from an EMBL/GenBank/DDBJ whole genome shotgun (WGS) entry which is preliminary data.</text>
</comment>
<dbReference type="CDD" id="cd00885">
    <property type="entry name" value="cinA"/>
    <property type="match status" value="1"/>
</dbReference>
<proteinExistence type="inferred from homology"/>
<dbReference type="OrthoDB" id="9801454at2"/>
<feature type="domain" description="MoaB/Mog" evidence="2">
    <location>
        <begin position="3"/>
        <end position="169"/>
    </location>
</feature>
<dbReference type="Pfam" id="PF18146">
    <property type="entry name" value="CinA_KH"/>
    <property type="match status" value="1"/>
</dbReference>
<gene>
    <name evidence="3" type="ORF">FRY74_04760</name>
</gene>
<dbReference type="Gene3D" id="3.40.980.10">
    <property type="entry name" value="MoaB/Mog-like domain"/>
    <property type="match status" value="1"/>
</dbReference>
<evidence type="ECO:0000256" key="1">
    <source>
        <dbReference type="HAMAP-Rule" id="MF_00226"/>
    </source>
</evidence>
<dbReference type="PANTHER" id="PTHR13939">
    <property type="entry name" value="NICOTINAMIDE-NUCLEOTIDE AMIDOHYDROLASE PNCC"/>
    <property type="match status" value="1"/>
</dbReference>
<dbReference type="EMBL" id="VOOS01000002">
    <property type="protein sequence ID" value="TXB66212.1"/>
    <property type="molecule type" value="Genomic_DNA"/>
</dbReference>
<dbReference type="HAMAP" id="MF_00226_B">
    <property type="entry name" value="CinA_B"/>
    <property type="match status" value="1"/>
</dbReference>
<name>A0A5C6RXX4_9FLAO</name>
<evidence type="ECO:0000313" key="3">
    <source>
        <dbReference type="EMBL" id="TXB66212.1"/>
    </source>
</evidence>
<dbReference type="InterPro" id="IPR036425">
    <property type="entry name" value="MoaB/Mog-like_dom_sf"/>
</dbReference>
<dbReference type="NCBIfam" id="NF001813">
    <property type="entry name" value="PRK00549.1"/>
    <property type="match status" value="1"/>
</dbReference>
<accession>A0A5C6RXX4</accession>
<dbReference type="InterPro" id="IPR008135">
    <property type="entry name" value="Competence-induced_CinA"/>
</dbReference>
<dbReference type="Pfam" id="PF00994">
    <property type="entry name" value="MoCF_biosynth"/>
    <property type="match status" value="1"/>
</dbReference>
<dbReference type="InterPro" id="IPR050101">
    <property type="entry name" value="CinA"/>
</dbReference>
<dbReference type="Gene3D" id="3.90.950.20">
    <property type="entry name" value="CinA-like"/>
    <property type="match status" value="1"/>
</dbReference>
<dbReference type="InterPro" id="IPR008136">
    <property type="entry name" value="CinA_C"/>
</dbReference>
<protein>
    <recommendedName>
        <fullName evidence="1">CinA-like protein</fullName>
    </recommendedName>
</protein>
<dbReference type="SUPFAM" id="SSF142433">
    <property type="entry name" value="CinA-like"/>
    <property type="match status" value="1"/>
</dbReference>
<dbReference type="Pfam" id="PF02464">
    <property type="entry name" value="CinA"/>
    <property type="match status" value="1"/>
</dbReference>
<evidence type="ECO:0000313" key="4">
    <source>
        <dbReference type="Proteomes" id="UP000321721"/>
    </source>
</evidence>
<reference evidence="3 4" key="1">
    <citation type="submission" date="2019-08" db="EMBL/GenBank/DDBJ databases">
        <title>Genome of Vicingus serpentipes NCIMB 15042.</title>
        <authorList>
            <person name="Bowman J.P."/>
        </authorList>
    </citation>
    <scope>NUCLEOTIDE SEQUENCE [LARGE SCALE GENOMIC DNA]</scope>
    <source>
        <strain evidence="3 4">NCIMB 15042</strain>
    </source>
</reference>